<dbReference type="InterPro" id="IPR027417">
    <property type="entry name" value="P-loop_NTPase"/>
</dbReference>
<evidence type="ECO:0000256" key="7">
    <source>
        <dbReference type="ARBA" id="ARBA00048478"/>
    </source>
</evidence>
<dbReference type="InterPro" id="IPR003136">
    <property type="entry name" value="Cytidylate_kin"/>
</dbReference>
<keyword evidence="5 8" id="KW-0067">ATP-binding</keyword>
<accession>A0A7W0CC62</accession>
<evidence type="ECO:0000256" key="3">
    <source>
        <dbReference type="ARBA" id="ARBA00022741"/>
    </source>
</evidence>
<sequence>MKPLLITIDGPAGAGKTTVSRALADRLGYTYVDTGALYRGVAREMRVRQVDPEDEKGLARVLADLDLRFVRRDRVLRLLSAGVDITGEIRNPEITMLASVASARPEVRRALLALQRRLGAEKSAVFEGRDMGTVVFPDADVKFFLIADLHVRARRRYLELAGDPGLSLEQVEKDMQKRDANDAGRSIAPLKAADDAVYIDSTSRGATAVVDEMMAVIRDTGRGKG</sequence>
<name>A0A7W0CC62_9BACT</name>
<evidence type="ECO:0000256" key="5">
    <source>
        <dbReference type="ARBA" id="ARBA00022840"/>
    </source>
</evidence>
<dbReference type="SUPFAM" id="SSF52540">
    <property type="entry name" value="P-loop containing nucleoside triphosphate hydrolases"/>
    <property type="match status" value="1"/>
</dbReference>
<evidence type="ECO:0000256" key="1">
    <source>
        <dbReference type="ARBA" id="ARBA00009427"/>
    </source>
</evidence>
<keyword evidence="3 8" id="KW-0547">Nucleotide-binding</keyword>
<organism evidence="10 11">
    <name type="scientific">Desulfosalsimonas propionicica</name>
    <dbReference type="NCBI Taxonomy" id="332175"/>
    <lineage>
        <taxon>Bacteria</taxon>
        <taxon>Pseudomonadati</taxon>
        <taxon>Thermodesulfobacteriota</taxon>
        <taxon>Desulfobacteria</taxon>
        <taxon>Desulfobacterales</taxon>
        <taxon>Desulfosalsimonadaceae</taxon>
        <taxon>Desulfosalsimonas</taxon>
    </lineage>
</organism>
<keyword evidence="4 8" id="KW-0418">Kinase</keyword>
<evidence type="ECO:0000256" key="6">
    <source>
        <dbReference type="ARBA" id="ARBA00047615"/>
    </source>
</evidence>
<keyword evidence="11" id="KW-1185">Reference proteome</keyword>
<evidence type="ECO:0000256" key="4">
    <source>
        <dbReference type="ARBA" id="ARBA00022777"/>
    </source>
</evidence>
<comment type="subcellular location">
    <subcellularLocation>
        <location evidence="8">Cytoplasm</location>
    </subcellularLocation>
</comment>
<evidence type="ECO:0000259" key="9">
    <source>
        <dbReference type="Pfam" id="PF02224"/>
    </source>
</evidence>
<comment type="catalytic activity">
    <reaction evidence="6 8">
        <text>dCMP + ATP = dCDP + ADP</text>
        <dbReference type="Rhea" id="RHEA:25094"/>
        <dbReference type="ChEBI" id="CHEBI:30616"/>
        <dbReference type="ChEBI" id="CHEBI:57566"/>
        <dbReference type="ChEBI" id="CHEBI:58593"/>
        <dbReference type="ChEBI" id="CHEBI:456216"/>
        <dbReference type="EC" id="2.7.4.25"/>
    </reaction>
</comment>
<keyword evidence="2 8" id="KW-0808">Transferase</keyword>
<dbReference type="NCBIfam" id="TIGR00017">
    <property type="entry name" value="cmk"/>
    <property type="match status" value="1"/>
</dbReference>
<dbReference type="EC" id="2.7.4.25" evidence="8"/>
<evidence type="ECO:0000313" key="10">
    <source>
        <dbReference type="EMBL" id="MBA2883049.1"/>
    </source>
</evidence>
<keyword evidence="8" id="KW-0963">Cytoplasm</keyword>
<dbReference type="EMBL" id="JACDUS010000015">
    <property type="protein sequence ID" value="MBA2883049.1"/>
    <property type="molecule type" value="Genomic_DNA"/>
</dbReference>
<dbReference type="AlphaFoldDB" id="A0A7W0CC62"/>
<feature type="binding site" evidence="8">
    <location>
        <begin position="10"/>
        <end position="18"/>
    </location>
    <ligand>
        <name>ATP</name>
        <dbReference type="ChEBI" id="CHEBI:30616"/>
    </ligand>
</feature>
<dbReference type="Proteomes" id="UP000525298">
    <property type="component" value="Unassembled WGS sequence"/>
</dbReference>
<evidence type="ECO:0000313" key="11">
    <source>
        <dbReference type="Proteomes" id="UP000525298"/>
    </source>
</evidence>
<dbReference type="InterPro" id="IPR011994">
    <property type="entry name" value="Cytidylate_kinase_dom"/>
</dbReference>
<comment type="catalytic activity">
    <reaction evidence="7 8">
        <text>CMP + ATP = CDP + ADP</text>
        <dbReference type="Rhea" id="RHEA:11600"/>
        <dbReference type="ChEBI" id="CHEBI:30616"/>
        <dbReference type="ChEBI" id="CHEBI:58069"/>
        <dbReference type="ChEBI" id="CHEBI:60377"/>
        <dbReference type="ChEBI" id="CHEBI:456216"/>
        <dbReference type="EC" id="2.7.4.25"/>
    </reaction>
</comment>
<reference evidence="10 11" key="1">
    <citation type="submission" date="2020-07" db="EMBL/GenBank/DDBJ databases">
        <title>Genomic Encyclopedia of Type Strains, Phase IV (KMG-IV): sequencing the most valuable type-strain genomes for metagenomic binning, comparative biology and taxonomic classification.</title>
        <authorList>
            <person name="Goeker M."/>
        </authorList>
    </citation>
    <scope>NUCLEOTIDE SEQUENCE [LARGE SCALE GENOMIC DNA]</scope>
    <source>
        <strain evidence="10 11">DSM 17721</strain>
    </source>
</reference>
<protein>
    <recommendedName>
        <fullName evidence="8">Cytidylate kinase</fullName>
        <shortName evidence="8">CK</shortName>
        <ecNumber evidence="8">2.7.4.25</ecNumber>
    </recommendedName>
    <alternativeName>
        <fullName evidence="8">Cytidine monophosphate kinase</fullName>
        <shortName evidence="8">CMP kinase</shortName>
    </alternativeName>
</protein>
<dbReference type="GO" id="GO:0005524">
    <property type="term" value="F:ATP binding"/>
    <property type="evidence" value="ECO:0007669"/>
    <property type="project" value="UniProtKB-UniRule"/>
</dbReference>
<dbReference type="Gene3D" id="3.40.50.300">
    <property type="entry name" value="P-loop containing nucleotide triphosphate hydrolases"/>
    <property type="match status" value="1"/>
</dbReference>
<evidence type="ECO:0000256" key="2">
    <source>
        <dbReference type="ARBA" id="ARBA00022679"/>
    </source>
</evidence>
<comment type="caution">
    <text evidence="10">The sequence shown here is derived from an EMBL/GenBank/DDBJ whole genome shotgun (WGS) entry which is preliminary data.</text>
</comment>
<evidence type="ECO:0000256" key="8">
    <source>
        <dbReference type="HAMAP-Rule" id="MF_00238"/>
    </source>
</evidence>
<feature type="domain" description="Cytidylate kinase" evidence="9">
    <location>
        <begin position="6"/>
        <end position="218"/>
    </location>
</feature>
<dbReference type="Pfam" id="PF02224">
    <property type="entry name" value="Cytidylate_kin"/>
    <property type="match status" value="1"/>
</dbReference>
<gene>
    <name evidence="8" type="primary">cmk</name>
    <name evidence="10" type="ORF">HNR65_003406</name>
</gene>
<dbReference type="CDD" id="cd02020">
    <property type="entry name" value="CMPK"/>
    <property type="match status" value="1"/>
</dbReference>
<proteinExistence type="inferred from homology"/>
<dbReference type="GO" id="GO:0036431">
    <property type="term" value="F:dCMP kinase activity"/>
    <property type="evidence" value="ECO:0007669"/>
    <property type="project" value="InterPro"/>
</dbReference>
<dbReference type="GO" id="GO:0006220">
    <property type="term" value="P:pyrimidine nucleotide metabolic process"/>
    <property type="evidence" value="ECO:0007669"/>
    <property type="project" value="UniProtKB-UniRule"/>
</dbReference>
<dbReference type="GO" id="GO:0005737">
    <property type="term" value="C:cytoplasm"/>
    <property type="evidence" value="ECO:0007669"/>
    <property type="project" value="UniProtKB-SubCell"/>
</dbReference>
<dbReference type="HAMAP" id="MF_00238">
    <property type="entry name" value="Cytidyl_kinase_type1"/>
    <property type="match status" value="1"/>
</dbReference>
<dbReference type="RefSeq" id="WP_181552666.1">
    <property type="nucleotide sequence ID" value="NZ_JACDUS010000015.1"/>
</dbReference>
<comment type="similarity">
    <text evidence="1 8">Belongs to the cytidylate kinase family. Type 1 subfamily.</text>
</comment>